<dbReference type="Proteomes" id="UP000189229">
    <property type="component" value="Unassembled WGS sequence"/>
</dbReference>
<comment type="caution">
    <text evidence="1">The sequence shown here is derived from an EMBL/GenBank/DDBJ whole genome shotgun (WGS) entry which is preliminary data.</text>
</comment>
<keyword evidence="1" id="KW-0472">Membrane</keyword>
<accession>A0A1V3WP14</accession>
<keyword evidence="1" id="KW-0812">Transmembrane</keyword>
<proteinExistence type="predicted"/>
<reference evidence="1 2" key="1">
    <citation type="submission" date="2017-02" db="EMBL/GenBank/DDBJ databases">
        <title>Complete genome sequences of Mycobacterium kansasii strains isolated from rhesus macaques.</title>
        <authorList>
            <person name="Panda A."/>
            <person name="Nagaraj S."/>
            <person name="Zhao X."/>
            <person name="Tettelin H."/>
            <person name="Detolla L.J."/>
        </authorList>
    </citation>
    <scope>NUCLEOTIDE SEQUENCE [LARGE SCALE GENOMIC DNA]</scope>
    <source>
        <strain evidence="1 2">11-3813</strain>
    </source>
</reference>
<dbReference type="EMBL" id="MVBM01000007">
    <property type="protein sequence ID" value="OOK68720.1"/>
    <property type="molecule type" value="Genomic_DNA"/>
</dbReference>
<dbReference type="AlphaFoldDB" id="A0A1V3WP14"/>
<evidence type="ECO:0000313" key="1">
    <source>
        <dbReference type="EMBL" id="OOK68720.1"/>
    </source>
</evidence>
<name>A0A1V3WP14_MYCKA</name>
<sequence length="49" mass="4899">MPAGLATGPGLHVLTAVVDAVPGLGVLRDGQKWVALAVPGYTVCGAGRW</sequence>
<gene>
    <name evidence="1" type="ORF">BZL30_6865</name>
</gene>
<protein>
    <submittedName>
        <fullName evidence="1">Transmembrane domain protein</fullName>
    </submittedName>
</protein>
<organism evidence="1 2">
    <name type="scientific">Mycobacterium kansasii</name>
    <dbReference type="NCBI Taxonomy" id="1768"/>
    <lineage>
        <taxon>Bacteria</taxon>
        <taxon>Bacillati</taxon>
        <taxon>Actinomycetota</taxon>
        <taxon>Actinomycetes</taxon>
        <taxon>Mycobacteriales</taxon>
        <taxon>Mycobacteriaceae</taxon>
        <taxon>Mycobacterium</taxon>
    </lineage>
</organism>
<evidence type="ECO:0000313" key="2">
    <source>
        <dbReference type="Proteomes" id="UP000189229"/>
    </source>
</evidence>